<dbReference type="InterPro" id="IPR015889">
    <property type="entry name" value="Intradiol_dOase_core"/>
</dbReference>
<comment type="similarity">
    <text evidence="2">Belongs to the intradiol ring-cleavage dioxygenase family.</text>
</comment>
<dbReference type="PANTHER" id="PTHR33711:SF7">
    <property type="entry name" value="INTRADIOL RING-CLEAVAGE DIOXYGENASES DOMAIN-CONTAINING PROTEIN-RELATED"/>
    <property type="match status" value="1"/>
</dbReference>
<evidence type="ECO:0000256" key="4">
    <source>
        <dbReference type="ARBA" id="ARBA00022964"/>
    </source>
</evidence>
<evidence type="ECO:0000256" key="7">
    <source>
        <dbReference type="SAM" id="MobiDB-lite"/>
    </source>
</evidence>
<dbReference type="Pfam" id="PF04444">
    <property type="entry name" value="Dioxygenase_N"/>
    <property type="match status" value="1"/>
</dbReference>
<feature type="domain" description="Intradiol ring-cleavage dioxygenases" evidence="8">
    <location>
        <begin position="141"/>
        <end position="169"/>
    </location>
</feature>
<name>A0A9E8MJQ2_9MICO</name>
<dbReference type="InterPro" id="IPR050770">
    <property type="entry name" value="Intradiol_RC_Dioxygenase"/>
</dbReference>
<accession>A0A9E8MJQ2</accession>
<evidence type="ECO:0000256" key="6">
    <source>
        <dbReference type="ARBA" id="ARBA00023004"/>
    </source>
</evidence>
<dbReference type="RefSeq" id="WP_267780550.1">
    <property type="nucleotide sequence ID" value="NZ_CP113089.1"/>
</dbReference>
<evidence type="ECO:0000256" key="1">
    <source>
        <dbReference type="ARBA" id="ARBA00001965"/>
    </source>
</evidence>
<dbReference type="Gene3D" id="2.60.130.10">
    <property type="entry name" value="Aromatic compound dioxygenase"/>
    <property type="match status" value="1"/>
</dbReference>
<evidence type="ECO:0000313" key="10">
    <source>
        <dbReference type="Proteomes" id="UP001164706"/>
    </source>
</evidence>
<evidence type="ECO:0000259" key="8">
    <source>
        <dbReference type="PROSITE" id="PS00083"/>
    </source>
</evidence>
<keyword evidence="5" id="KW-0560">Oxidoreductase</keyword>
<sequence length="298" mass="32417">MTAEHETLGDAHEQAAREQRVTDEVVASFEGAGDARLQHLMQALTRHLHAFAREVRLTTPEWEAAIGFLTRAGHITDDRRQEFILLSDVLGLSMLTVGMNAPASASATESTVFGPFFLENSPEIPRGGDMGEGVKGMPCHVRGRVTGVDGAPIAGARVEVWGADEDGFYDVQYVGDVVQARAHLFTDANGEYDFWTVQPAAYPIPHDGPVGDLLAATNRSVMRPAHIHFMVEAEGFETLITHIFVAGDEWLGDDAVFGVKQSLILDFERHEPGEAPGRRVDEPWSSTTFDIVLAPTGA</sequence>
<dbReference type="InterPro" id="IPR000627">
    <property type="entry name" value="Intradiol_dOase_C"/>
</dbReference>
<dbReference type="SUPFAM" id="SSF49482">
    <property type="entry name" value="Aromatic compound dioxygenase"/>
    <property type="match status" value="1"/>
</dbReference>
<dbReference type="InterPro" id="IPR007535">
    <property type="entry name" value="Catechol_dOase_N"/>
</dbReference>
<dbReference type="AlphaFoldDB" id="A0A9E8MJQ2"/>
<protein>
    <submittedName>
        <fullName evidence="9">Intradiol ring-cleavage dioxygenase</fullName>
    </submittedName>
</protein>
<evidence type="ECO:0000256" key="2">
    <source>
        <dbReference type="ARBA" id="ARBA00007825"/>
    </source>
</evidence>
<comment type="cofactor">
    <cofactor evidence="1">
        <name>Fe(3+)</name>
        <dbReference type="ChEBI" id="CHEBI:29034"/>
    </cofactor>
</comment>
<evidence type="ECO:0000256" key="3">
    <source>
        <dbReference type="ARBA" id="ARBA00022723"/>
    </source>
</evidence>
<evidence type="ECO:0000313" key="9">
    <source>
        <dbReference type="EMBL" id="WAB80833.1"/>
    </source>
</evidence>
<reference evidence="9" key="1">
    <citation type="submission" date="2022-11" db="EMBL/GenBank/DDBJ databases">
        <title>Description of Microcella daejonensis nov. sp, isolated from riverside soil.</title>
        <authorList>
            <person name="Molina K.M."/>
            <person name="Kim S.B."/>
        </authorList>
    </citation>
    <scope>NUCLEOTIDE SEQUENCE</scope>
    <source>
        <strain evidence="9">MMS21-STM12</strain>
    </source>
</reference>
<organism evidence="9 10">
    <name type="scientific">Microcella daejeonensis</name>
    <dbReference type="NCBI Taxonomy" id="2994971"/>
    <lineage>
        <taxon>Bacteria</taxon>
        <taxon>Bacillati</taxon>
        <taxon>Actinomycetota</taxon>
        <taxon>Actinomycetes</taxon>
        <taxon>Micrococcales</taxon>
        <taxon>Microbacteriaceae</taxon>
        <taxon>Microcella</taxon>
    </lineage>
</organism>
<keyword evidence="10" id="KW-1185">Reference proteome</keyword>
<dbReference type="GO" id="GO:0009712">
    <property type="term" value="P:catechol-containing compound metabolic process"/>
    <property type="evidence" value="ECO:0007669"/>
    <property type="project" value="InterPro"/>
</dbReference>
<dbReference type="PROSITE" id="PS00083">
    <property type="entry name" value="INTRADIOL_DIOXYGENAS"/>
    <property type="match status" value="1"/>
</dbReference>
<dbReference type="CDD" id="cd03461">
    <property type="entry name" value="1_2-HQD"/>
    <property type="match status" value="1"/>
</dbReference>
<dbReference type="Proteomes" id="UP001164706">
    <property type="component" value="Chromosome"/>
</dbReference>
<keyword evidence="4 9" id="KW-0223">Dioxygenase</keyword>
<dbReference type="EMBL" id="CP113089">
    <property type="protein sequence ID" value="WAB80833.1"/>
    <property type="molecule type" value="Genomic_DNA"/>
</dbReference>
<dbReference type="KEGG" id="mdb:OVN18_09690"/>
<dbReference type="GO" id="GO:0018576">
    <property type="term" value="F:catechol 1,2-dioxygenase activity"/>
    <property type="evidence" value="ECO:0007669"/>
    <property type="project" value="InterPro"/>
</dbReference>
<keyword evidence="3" id="KW-0479">Metal-binding</keyword>
<evidence type="ECO:0000256" key="5">
    <source>
        <dbReference type="ARBA" id="ARBA00023002"/>
    </source>
</evidence>
<gene>
    <name evidence="9" type="ORF">OVN18_09690</name>
</gene>
<dbReference type="PANTHER" id="PTHR33711">
    <property type="entry name" value="DIOXYGENASE, PUTATIVE (AFU_ORTHOLOGUE AFUA_2G02910)-RELATED"/>
    <property type="match status" value="1"/>
</dbReference>
<dbReference type="InterPro" id="IPR039390">
    <property type="entry name" value="1_2-HQD/HQD"/>
</dbReference>
<feature type="region of interest" description="Disordered" evidence="7">
    <location>
        <begin position="1"/>
        <end position="21"/>
    </location>
</feature>
<keyword evidence="6" id="KW-0408">Iron</keyword>
<dbReference type="GO" id="GO:0008199">
    <property type="term" value="F:ferric iron binding"/>
    <property type="evidence" value="ECO:0007669"/>
    <property type="project" value="InterPro"/>
</dbReference>
<dbReference type="Pfam" id="PF00775">
    <property type="entry name" value="Dioxygenase_C"/>
    <property type="match status" value="1"/>
</dbReference>
<proteinExistence type="inferred from homology"/>